<evidence type="ECO:0000313" key="2">
    <source>
        <dbReference type="EnsemblMetazoa" id="AMAM005737-PA"/>
    </source>
</evidence>
<evidence type="ECO:0000313" key="3">
    <source>
        <dbReference type="Proteomes" id="UP000075901"/>
    </source>
</evidence>
<reference evidence="3" key="1">
    <citation type="submission" date="2013-09" db="EMBL/GenBank/DDBJ databases">
        <title>The Genome Sequence of Anopheles maculatus species B.</title>
        <authorList>
            <consortium name="The Broad Institute Genomics Platform"/>
            <person name="Neafsey D.E."/>
            <person name="Besansky N."/>
            <person name="Howell P."/>
            <person name="Walton C."/>
            <person name="Young S.K."/>
            <person name="Zeng Q."/>
            <person name="Gargeya S."/>
            <person name="Fitzgerald M."/>
            <person name="Haas B."/>
            <person name="Abouelleil A."/>
            <person name="Allen A.W."/>
            <person name="Alvarado L."/>
            <person name="Arachchi H.M."/>
            <person name="Berlin A.M."/>
            <person name="Chapman S.B."/>
            <person name="Gainer-Dewar J."/>
            <person name="Goldberg J."/>
            <person name="Griggs A."/>
            <person name="Gujja S."/>
            <person name="Hansen M."/>
            <person name="Howarth C."/>
            <person name="Imamovic A."/>
            <person name="Ireland A."/>
            <person name="Larimer J."/>
            <person name="McCowan C."/>
            <person name="Murphy C."/>
            <person name="Pearson M."/>
            <person name="Poon T.W."/>
            <person name="Priest M."/>
            <person name="Roberts A."/>
            <person name="Saif S."/>
            <person name="Shea T."/>
            <person name="Sisk P."/>
            <person name="Sykes S."/>
            <person name="Wortman J."/>
            <person name="Nusbaum C."/>
            <person name="Birren B."/>
        </authorList>
    </citation>
    <scope>NUCLEOTIDE SEQUENCE [LARGE SCALE GENOMIC DNA]</scope>
    <source>
        <strain evidence="3">maculatus3</strain>
    </source>
</reference>
<feature type="region of interest" description="Disordered" evidence="1">
    <location>
        <begin position="137"/>
        <end position="181"/>
    </location>
</feature>
<dbReference type="Proteomes" id="UP000075901">
    <property type="component" value="Unassembled WGS sequence"/>
</dbReference>
<feature type="compositionally biased region" description="Low complexity" evidence="1">
    <location>
        <begin position="205"/>
        <end position="214"/>
    </location>
</feature>
<dbReference type="EnsemblMetazoa" id="AMAM005737-RA">
    <property type="protein sequence ID" value="AMAM005737-PA"/>
    <property type="gene ID" value="AMAM005737"/>
</dbReference>
<feature type="compositionally biased region" description="Low complexity" evidence="1">
    <location>
        <begin position="221"/>
        <end position="239"/>
    </location>
</feature>
<protein>
    <submittedName>
        <fullName evidence="2">Uncharacterized protein</fullName>
    </submittedName>
</protein>
<keyword evidence="3" id="KW-1185">Reference proteome</keyword>
<organism evidence="2 3">
    <name type="scientific">Anopheles maculatus</name>
    <dbReference type="NCBI Taxonomy" id="74869"/>
    <lineage>
        <taxon>Eukaryota</taxon>
        <taxon>Metazoa</taxon>
        <taxon>Ecdysozoa</taxon>
        <taxon>Arthropoda</taxon>
        <taxon>Hexapoda</taxon>
        <taxon>Insecta</taxon>
        <taxon>Pterygota</taxon>
        <taxon>Neoptera</taxon>
        <taxon>Endopterygota</taxon>
        <taxon>Diptera</taxon>
        <taxon>Nematocera</taxon>
        <taxon>Culicoidea</taxon>
        <taxon>Culicidae</taxon>
        <taxon>Anophelinae</taxon>
        <taxon>Anopheles</taxon>
        <taxon>Anopheles maculatus group</taxon>
    </lineage>
</organism>
<accession>A0A182SFG1</accession>
<reference evidence="2" key="2">
    <citation type="submission" date="2020-05" db="UniProtKB">
        <authorList>
            <consortium name="EnsemblMetazoa"/>
        </authorList>
    </citation>
    <scope>IDENTIFICATION</scope>
    <source>
        <strain evidence="2">maculatus3</strain>
    </source>
</reference>
<feature type="region of interest" description="Disordered" evidence="1">
    <location>
        <begin position="205"/>
        <end position="239"/>
    </location>
</feature>
<dbReference type="VEuPathDB" id="VectorBase:AMAM005737"/>
<dbReference type="AlphaFoldDB" id="A0A182SFG1"/>
<sequence length="331" mass="35800">MVTERREPGQLIDQDTEMMMAVMRMMMGCGRLMVRMVMVVMMVMVVVLLLLLLLLLPSAVAFTELVYDGVSLVELADVVVVPVKLFHSNVKLLDRLPSSELRWSKLRLRNRLGDRRPGEESDPMVRRGKSASTTLYPDVLTVPDPVGSSGRPSVILCSEPPSKVSPEVVELPGSDTSTASSSEALELGPTCWCWCCSTSSGSPSPSSSSSSSSILPPPVPSAVSTSMPTSPSTLSPGPSACGHRVAVPVDDADDVESWCVWLTADSRLFALAPFGPTVLKPNLNACLGEIDAYCELLAEEHVRVVRSLEGTLELLQLERVECRPASCEWKL</sequence>
<evidence type="ECO:0000256" key="1">
    <source>
        <dbReference type="SAM" id="MobiDB-lite"/>
    </source>
</evidence>
<name>A0A182SFG1_9DIPT</name>
<proteinExistence type="predicted"/>